<evidence type="ECO:0000313" key="2">
    <source>
        <dbReference type="Proteomes" id="UP001217089"/>
    </source>
</evidence>
<dbReference type="EMBL" id="JARBDR010000681">
    <property type="protein sequence ID" value="KAJ8307921.1"/>
    <property type="molecule type" value="Genomic_DNA"/>
</dbReference>
<dbReference type="Proteomes" id="UP001217089">
    <property type="component" value="Unassembled WGS sequence"/>
</dbReference>
<protein>
    <submittedName>
        <fullName evidence="1">Uncharacterized protein</fullName>
    </submittedName>
</protein>
<comment type="caution">
    <text evidence="1">The sequence shown here is derived from an EMBL/GenBank/DDBJ whole genome shotgun (WGS) entry which is preliminary data.</text>
</comment>
<reference evidence="1 2" key="1">
    <citation type="submission" date="2022-12" db="EMBL/GenBank/DDBJ databases">
        <title>Chromosome-level genome of Tegillarca granosa.</title>
        <authorList>
            <person name="Kim J."/>
        </authorList>
    </citation>
    <scope>NUCLEOTIDE SEQUENCE [LARGE SCALE GENOMIC DNA]</scope>
    <source>
        <strain evidence="1">Teg-2019</strain>
        <tissue evidence="1">Adductor muscle</tissue>
    </source>
</reference>
<organism evidence="1 2">
    <name type="scientific">Tegillarca granosa</name>
    <name type="common">Malaysian cockle</name>
    <name type="synonym">Anadara granosa</name>
    <dbReference type="NCBI Taxonomy" id="220873"/>
    <lineage>
        <taxon>Eukaryota</taxon>
        <taxon>Metazoa</taxon>
        <taxon>Spiralia</taxon>
        <taxon>Lophotrochozoa</taxon>
        <taxon>Mollusca</taxon>
        <taxon>Bivalvia</taxon>
        <taxon>Autobranchia</taxon>
        <taxon>Pteriomorphia</taxon>
        <taxon>Arcoida</taxon>
        <taxon>Arcoidea</taxon>
        <taxon>Arcidae</taxon>
        <taxon>Tegillarca</taxon>
    </lineage>
</organism>
<proteinExistence type="predicted"/>
<evidence type="ECO:0000313" key="1">
    <source>
        <dbReference type="EMBL" id="KAJ8307921.1"/>
    </source>
</evidence>
<accession>A0ABQ9EU98</accession>
<gene>
    <name evidence="1" type="ORF">KUTeg_014526</name>
</gene>
<sequence>MKNYLQTNADNVMTSIGFLEYLSMDIKVKKEEFRALQKQNIQIGIRNQKRDCLLFQNKKEI</sequence>
<name>A0ABQ9EU98_TEGGR</name>
<keyword evidence="2" id="KW-1185">Reference proteome</keyword>